<evidence type="ECO:0000256" key="6">
    <source>
        <dbReference type="ARBA" id="ARBA00022989"/>
    </source>
</evidence>
<evidence type="ECO:0000313" key="11">
    <source>
        <dbReference type="Proteomes" id="UP001217485"/>
    </source>
</evidence>
<dbReference type="InterPro" id="IPR000522">
    <property type="entry name" value="ABC_transptr_permease_BtuC"/>
</dbReference>
<dbReference type="CDD" id="cd06550">
    <property type="entry name" value="TM_ABC_iron-siderophores_like"/>
    <property type="match status" value="1"/>
</dbReference>
<comment type="subcellular location">
    <subcellularLocation>
        <location evidence="1">Cell membrane</location>
        <topology evidence="1">Multi-pass membrane protein</topology>
    </subcellularLocation>
</comment>
<name>A0ABT5C1X4_9BACT</name>
<dbReference type="Pfam" id="PF01032">
    <property type="entry name" value="FecCD"/>
    <property type="match status" value="1"/>
</dbReference>
<sequence>MTSPVSGRAPRRASAPSFPAPPAPGRGLRRALVLAAAPAALVLSLLLAVILGAEPVSIARAVAEPGLDRTLLIDVRLPRVLLAAVSGAGLAAVGAAFQALLRNPLAEPYVLGVSGGSALGAAVAIALGIGATTVLGATLLPAAALAGGLVATLLVYAIARGAAEGTSGASMLLAGVIVNSIAAGLISFLKTLVSPSRAQQLLRWLIGFVELPTTSALLGVAAYVAAGCAVLLADAARLNLLSLGDESAGTLGVDVRAVERRVFLASSCVVGAIVSRTGLIGFVGLIVPHAIRRLCGADHRRLLPLSLVAGAVLLTTCDLVARLLFRWLGTEPPVGAVTAVLGGPMFLVLLRRSPRL</sequence>
<feature type="transmembrane region" description="Helical" evidence="9">
    <location>
        <begin position="213"/>
        <end position="233"/>
    </location>
</feature>
<dbReference type="RefSeq" id="WP_272097379.1">
    <property type="nucleotide sequence ID" value="NZ_JAQNDK010000002.1"/>
</dbReference>
<evidence type="ECO:0000256" key="8">
    <source>
        <dbReference type="SAM" id="MobiDB-lite"/>
    </source>
</evidence>
<keyword evidence="7 9" id="KW-0472">Membrane</keyword>
<feature type="region of interest" description="Disordered" evidence="8">
    <location>
        <begin position="1"/>
        <end position="22"/>
    </location>
</feature>
<keyword evidence="4" id="KW-1003">Cell membrane</keyword>
<feature type="transmembrane region" description="Helical" evidence="9">
    <location>
        <begin position="137"/>
        <end position="159"/>
    </location>
</feature>
<feature type="compositionally biased region" description="Low complexity" evidence="8">
    <location>
        <begin position="1"/>
        <end position="17"/>
    </location>
</feature>
<feature type="transmembrane region" description="Helical" evidence="9">
    <location>
        <begin position="333"/>
        <end position="350"/>
    </location>
</feature>
<protein>
    <submittedName>
        <fullName evidence="10">Iron ABC transporter permease</fullName>
    </submittedName>
</protein>
<keyword evidence="3" id="KW-0813">Transport</keyword>
<keyword evidence="6 9" id="KW-1133">Transmembrane helix</keyword>
<comment type="caution">
    <text evidence="10">The sequence shown here is derived from an EMBL/GenBank/DDBJ whole genome shotgun (WGS) entry which is preliminary data.</text>
</comment>
<evidence type="ECO:0000256" key="3">
    <source>
        <dbReference type="ARBA" id="ARBA00022448"/>
    </source>
</evidence>
<dbReference type="PANTHER" id="PTHR30472">
    <property type="entry name" value="FERRIC ENTEROBACTIN TRANSPORT SYSTEM PERMEASE PROTEIN"/>
    <property type="match status" value="1"/>
</dbReference>
<dbReference type="SUPFAM" id="SSF81345">
    <property type="entry name" value="ABC transporter involved in vitamin B12 uptake, BtuC"/>
    <property type="match status" value="1"/>
</dbReference>
<evidence type="ECO:0000256" key="4">
    <source>
        <dbReference type="ARBA" id="ARBA00022475"/>
    </source>
</evidence>
<evidence type="ECO:0000313" key="10">
    <source>
        <dbReference type="EMBL" id="MDC0680337.1"/>
    </source>
</evidence>
<keyword evidence="5 9" id="KW-0812">Transmembrane</keyword>
<evidence type="ECO:0000256" key="5">
    <source>
        <dbReference type="ARBA" id="ARBA00022692"/>
    </source>
</evidence>
<feature type="transmembrane region" description="Helical" evidence="9">
    <location>
        <begin position="171"/>
        <end position="193"/>
    </location>
</feature>
<keyword evidence="11" id="KW-1185">Reference proteome</keyword>
<comment type="similarity">
    <text evidence="2">Belongs to the binding-protein-dependent transport system permease family. FecCD subfamily.</text>
</comment>
<dbReference type="EMBL" id="JAQNDK010000002">
    <property type="protein sequence ID" value="MDC0680337.1"/>
    <property type="molecule type" value="Genomic_DNA"/>
</dbReference>
<dbReference type="PANTHER" id="PTHR30472:SF25">
    <property type="entry name" value="ABC TRANSPORTER PERMEASE PROTEIN MJ0876-RELATED"/>
    <property type="match status" value="1"/>
</dbReference>
<evidence type="ECO:0000256" key="2">
    <source>
        <dbReference type="ARBA" id="ARBA00007935"/>
    </source>
</evidence>
<organism evidence="10 11">
    <name type="scientific">Sorangium atrum</name>
    <dbReference type="NCBI Taxonomy" id="2995308"/>
    <lineage>
        <taxon>Bacteria</taxon>
        <taxon>Pseudomonadati</taxon>
        <taxon>Myxococcota</taxon>
        <taxon>Polyangia</taxon>
        <taxon>Polyangiales</taxon>
        <taxon>Polyangiaceae</taxon>
        <taxon>Sorangium</taxon>
    </lineage>
</organism>
<reference evidence="10 11" key="1">
    <citation type="submission" date="2023-01" db="EMBL/GenBank/DDBJ databases">
        <title>Minimal conservation of predation-associated metabolite biosynthetic gene clusters underscores biosynthetic potential of Myxococcota including descriptions for ten novel species: Archangium lansinium sp. nov., Myxococcus landrumus sp. nov., Nannocystis bai.</title>
        <authorList>
            <person name="Ahearne A."/>
            <person name="Stevens C."/>
            <person name="Dowd S."/>
        </authorList>
    </citation>
    <scope>NUCLEOTIDE SEQUENCE [LARGE SCALE GENOMIC DNA]</scope>
    <source>
        <strain evidence="10 11">WIWO2</strain>
    </source>
</reference>
<feature type="transmembrane region" description="Helical" evidence="9">
    <location>
        <begin position="302"/>
        <end position="321"/>
    </location>
</feature>
<gene>
    <name evidence="10" type="ORF">POL72_21520</name>
</gene>
<feature type="transmembrane region" description="Helical" evidence="9">
    <location>
        <begin position="79"/>
        <end position="97"/>
    </location>
</feature>
<proteinExistence type="inferred from homology"/>
<accession>A0ABT5C1X4</accession>
<dbReference type="Gene3D" id="1.10.3470.10">
    <property type="entry name" value="ABC transporter involved in vitamin B12 uptake, BtuC"/>
    <property type="match status" value="1"/>
</dbReference>
<evidence type="ECO:0000256" key="9">
    <source>
        <dbReference type="SAM" id="Phobius"/>
    </source>
</evidence>
<feature type="transmembrane region" description="Helical" evidence="9">
    <location>
        <begin position="109"/>
        <end position="131"/>
    </location>
</feature>
<evidence type="ECO:0000256" key="7">
    <source>
        <dbReference type="ARBA" id="ARBA00023136"/>
    </source>
</evidence>
<dbReference type="InterPro" id="IPR037294">
    <property type="entry name" value="ABC_BtuC-like"/>
</dbReference>
<evidence type="ECO:0000256" key="1">
    <source>
        <dbReference type="ARBA" id="ARBA00004651"/>
    </source>
</evidence>
<dbReference type="Proteomes" id="UP001217485">
    <property type="component" value="Unassembled WGS sequence"/>
</dbReference>